<evidence type="ECO:0000313" key="4">
    <source>
        <dbReference type="Proteomes" id="UP000246238"/>
    </source>
</evidence>
<protein>
    <submittedName>
        <fullName evidence="3">Uncharacterized protein</fullName>
    </submittedName>
</protein>
<dbReference type="KEGG" id="vg:55608243"/>
<keyword evidence="4" id="KW-1185">Reference proteome</keyword>
<evidence type="ECO:0000313" key="3">
    <source>
        <dbReference type="EMBL" id="AWH14484.1"/>
    </source>
</evidence>
<organism evidence="3 4">
    <name type="scientific">Mycobacterium phage TChen</name>
    <dbReference type="NCBI Taxonomy" id="2163598"/>
    <lineage>
        <taxon>Viruses</taxon>
        <taxon>Duplodnaviria</taxon>
        <taxon>Heunggongvirae</taxon>
        <taxon>Uroviricota</taxon>
        <taxon>Caudoviricetes</taxon>
        <taxon>Gracegardnervirinae</taxon>
        <taxon>Thetabobvirus</taxon>
        <taxon>Thetabobvirus tchen</taxon>
        <taxon>Mycobacterium virus TChen</taxon>
    </lineage>
</organism>
<dbReference type="Pfam" id="PF24030">
    <property type="entry name" value="DUF7341"/>
    <property type="match status" value="1"/>
</dbReference>
<dbReference type="Proteomes" id="UP000246238">
    <property type="component" value="Segment"/>
</dbReference>
<dbReference type="InterPro" id="IPR055764">
    <property type="entry name" value="DUF7340"/>
</dbReference>
<dbReference type="EMBL" id="MH077585">
    <property type="protein sequence ID" value="AWH14484.1"/>
    <property type="molecule type" value="Genomic_DNA"/>
</dbReference>
<evidence type="ECO:0000259" key="1">
    <source>
        <dbReference type="Pfam" id="PF24029"/>
    </source>
</evidence>
<dbReference type="GeneID" id="55608243"/>
<accession>A0A2S1PD40</accession>
<dbReference type="InterPro" id="IPR055765">
    <property type="entry name" value="DUF7341"/>
</dbReference>
<reference evidence="4" key="1">
    <citation type="submission" date="2018-03" db="EMBL/GenBank/DDBJ databases">
        <authorList>
            <person name="Keele B.F."/>
        </authorList>
    </citation>
    <scope>NUCLEOTIDE SEQUENCE [LARGE SCALE GENOMIC DNA]</scope>
</reference>
<dbReference type="RefSeq" id="YP_009838046.1">
    <property type="nucleotide sequence ID" value="NC_048705.1"/>
</dbReference>
<feature type="domain" description="DUF7340" evidence="1">
    <location>
        <begin position="139"/>
        <end position="201"/>
    </location>
</feature>
<evidence type="ECO:0000259" key="2">
    <source>
        <dbReference type="Pfam" id="PF24030"/>
    </source>
</evidence>
<gene>
    <name evidence="3" type="primary">90</name>
    <name evidence="3" type="ORF">SEA_TCHEN_90</name>
</gene>
<dbReference type="Pfam" id="PF24029">
    <property type="entry name" value="DUF7340"/>
    <property type="match status" value="1"/>
</dbReference>
<proteinExistence type="predicted"/>
<feature type="domain" description="DUF7341" evidence="2">
    <location>
        <begin position="9"/>
        <end position="135"/>
    </location>
</feature>
<name>A0A2S1PD40_9CAUD</name>
<sequence>MTQPHDEGNLPAARAEFQNTINEFIDPIPTLHNGNMLYAPSLYMQLFDAVGGEQAQTGNGGGSKSKPPLWTDALVLLQDIDLMVSVWQPGYKGVPATVARLRFLQEQSWRPQDTKHLEKMTSVIRSWCADIDRLFNPVHVKHVSAPCPNCNATHTYRRDNAGENVRVPALQLITSTGCTCLVCRTIWPPEQFLFLCKLLGFDLPEGITVDG</sequence>